<dbReference type="GO" id="GO:0003700">
    <property type="term" value="F:DNA-binding transcription factor activity"/>
    <property type="evidence" value="ECO:0007669"/>
    <property type="project" value="InterPro"/>
</dbReference>
<dbReference type="InterPro" id="IPR036388">
    <property type="entry name" value="WH-like_DNA-bd_sf"/>
</dbReference>
<protein>
    <submittedName>
        <fullName evidence="5">GntR family transcriptional regulator</fullName>
    </submittedName>
</protein>
<dbReference type="RefSeq" id="WP_088751329.1">
    <property type="nucleotide sequence ID" value="NZ_NJGU01000006.1"/>
</dbReference>
<dbReference type="Pfam" id="PF07729">
    <property type="entry name" value="FCD"/>
    <property type="match status" value="1"/>
</dbReference>
<feature type="domain" description="HTH gntR-type" evidence="4">
    <location>
        <begin position="18"/>
        <end position="85"/>
    </location>
</feature>
<keyword evidence="1" id="KW-0805">Transcription regulation</keyword>
<evidence type="ECO:0000256" key="3">
    <source>
        <dbReference type="ARBA" id="ARBA00023163"/>
    </source>
</evidence>
<dbReference type="PANTHER" id="PTHR43537">
    <property type="entry name" value="TRANSCRIPTIONAL REGULATOR, GNTR FAMILY"/>
    <property type="match status" value="1"/>
</dbReference>
<keyword evidence="2" id="KW-0238">DNA-binding</keyword>
<name>A0A246WT72_9BURK</name>
<dbReference type="Gene3D" id="1.10.10.10">
    <property type="entry name" value="Winged helix-like DNA-binding domain superfamily/Winged helix DNA-binding domain"/>
    <property type="match status" value="1"/>
</dbReference>
<proteinExistence type="predicted"/>
<gene>
    <name evidence="5" type="ORF">CEJ42_12885</name>
</gene>
<evidence type="ECO:0000313" key="6">
    <source>
        <dbReference type="Proteomes" id="UP000197596"/>
    </source>
</evidence>
<dbReference type="SMART" id="SM00345">
    <property type="entry name" value="HTH_GNTR"/>
    <property type="match status" value="1"/>
</dbReference>
<dbReference type="AlphaFoldDB" id="A0A246WT72"/>
<reference evidence="5 6" key="1">
    <citation type="submission" date="2017-06" db="EMBL/GenBank/DDBJ databases">
        <title>Herbaspirillum phytohormonus sp. nov., isolated from the root nodule of Robinia pseudoacacia in lead-zinc mine.</title>
        <authorList>
            <person name="Fan M."/>
            <person name="Lin Y."/>
        </authorList>
    </citation>
    <scope>NUCLEOTIDE SEQUENCE [LARGE SCALE GENOMIC DNA]</scope>
    <source>
        <strain evidence="5 6">HZ10</strain>
    </source>
</reference>
<evidence type="ECO:0000256" key="1">
    <source>
        <dbReference type="ARBA" id="ARBA00023015"/>
    </source>
</evidence>
<keyword evidence="3" id="KW-0804">Transcription</keyword>
<dbReference type="Proteomes" id="UP000197596">
    <property type="component" value="Unassembled WGS sequence"/>
</dbReference>
<accession>A0A246WT72</accession>
<evidence type="ECO:0000313" key="5">
    <source>
        <dbReference type="EMBL" id="OWY28857.1"/>
    </source>
</evidence>
<comment type="caution">
    <text evidence="5">The sequence shown here is derived from an EMBL/GenBank/DDBJ whole genome shotgun (WGS) entry which is preliminary data.</text>
</comment>
<dbReference type="SUPFAM" id="SSF48008">
    <property type="entry name" value="GntR ligand-binding domain-like"/>
    <property type="match status" value="1"/>
</dbReference>
<dbReference type="EMBL" id="NJGU01000006">
    <property type="protein sequence ID" value="OWY28857.1"/>
    <property type="molecule type" value="Genomic_DNA"/>
</dbReference>
<dbReference type="SUPFAM" id="SSF46785">
    <property type="entry name" value="Winged helix' DNA-binding domain"/>
    <property type="match status" value="1"/>
</dbReference>
<dbReference type="Pfam" id="PF00392">
    <property type="entry name" value="GntR"/>
    <property type="match status" value="1"/>
</dbReference>
<dbReference type="InterPro" id="IPR036390">
    <property type="entry name" value="WH_DNA-bd_sf"/>
</dbReference>
<sequence length="234" mass="25471">MDQTLIADLSNMRKIQHATLSERVYQDLCELIQAGQVRPGQKLTLKGLSDALGTSPMPVREAVRQLAAEGALEILPNRAMRVPLMTKDKFRELLKIRLALEGLAVEHAAANIGREGLKEVADLHDSLCVEMNRKKPNVDVIIRLNKELHFAAYQGSGMPTLVDLISGLWLQVGPVINLDLRAGSRRLSEAPALFHHGVLLKGLQEGSPEKAREGLSGDLLSAAQMILAGDGLPD</sequence>
<organism evidence="5 6">
    <name type="scientific">Herbaspirillum robiniae</name>
    <dbReference type="NCBI Taxonomy" id="2014887"/>
    <lineage>
        <taxon>Bacteria</taxon>
        <taxon>Pseudomonadati</taxon>
        <taxon>Pseudomonadota</taxon>
        <taxon>Betaproteobacteria</taxon>
        <taxon>Burkholderiales</taxon>
        <taxon>Oxalobacteraceae</taxon>
        <taxon>Herbaspirillum</taxon>
    </lineage>
</organism>
<dbReference type="Gene3D" id="1.20.120.530">
    <property type="entry name" value="GntR ligand-binding domain-like"/>
    <property type="match status" value="1"/>
</dbReference>
<dbReference type="GO" id="GO:0003677">
    <property type="term" value="F:DNA binding"/>
    <property type="evidence" value="ECO:0007669"/>
    <property type="project" value="UniProtKB-KW"/>
</dbReference>
<dbReference type="PROSITE" id="PS50949">
    <property type="entry name" value="HTH_GNTR"/>
    <property type="match status" value="1"/>
</dbReference>
<evidence type="ECO:0000256" key="2">
    <source>
        <dbReference type="ARBA" id="ARBA00023125"/>
    </source>
</evidence>
<dbReference type="CDD" id="cd07377">
    <property type="entry name" value="WHTH_GntR"/>
    <property type="match status" value="1"/>
</dbReference>
<dbReference type="InterPro" id="IPR000524">
    <property type="entry name" value="Tscrpt_reg_HTH_GntR"/>
</dbReference>
<dbReference type="PANTHER" id="PTHR43537:SF39">
    <property type="entry name" value="HTH-TYPE TRANSCRIPTIONAL REGULATOR MCBR"/>
    <property type="match status" value="1"/>
</dbReference>
<evidence type="ECO:0000259" key="4">
    <source>
        <dbReference type="PROSITE" id="PS50949"/>
    </source>
</evidence>
<dbReference type="SMART" id="SM00895">
    <property type="entry name" value="FCD"/>
    <property type="match status" value="1"/>
</dbReference>
<dbReference type="InterPro" id="IPR008920">
    <property type="entry name" value="TF_FadR/GntR_C"/>
</dbReference>
<dbReference type="InterPro" id="IPR011711">
    <property type="entry name" value="GntR_C"/>
</dbReference>